<protein>
    <submittedName>
        <fullName evidence="1">Uncharacterized protein</fullName>
    </submittedName>
</protein>
<dbReference type="EMBL" id="CM045870">
    <property type="protein sequence ID" value="KAI7953586.1"/>
    <property type="molecule type" value="Genomic_DNA"/>
</dbReference>
<sequence>MLGSELFLNFLIPSSGPWPLTSASGRSEEELIAEITSIQAKVVAASLDPQQAEFIISSRNFLQLSYLQECLVGEAILPAGSTIEHLEKALQESPDTNRTARKIQNLRLAVTDFLPYNMGNNPATINTRWATFTPNLLQDMHSTIGYKLMLNAGSYRTGWCSPAQEDWVYLPPHLVMRTLALLCTRVRRALEAENNHHIGYRIRLAASFMTNFLHIHPFSNGNGRVARLAVSWLLADITIVPIPLTSSNGRQHVLEALRDSRHLTPFTPLALSRILLESAFHTVRKAHFSLDL</sequence>
<reference evidence="2" key="1">
    <citation type="journal article" date="2018" name="BMC Genomics">
        <title>Genomic insights into host adaptation between the wheat stripe rust pathogen (Puccinia striiformis f. sp. tritici) and the barley stripe rust pathogen (Puccinia striiformis f. sp. hordei).</title>
        <authorList>
            <person name="Xia C."/>
            <person name="Wang M."/>
            <person name="Yin C."/>
            <person name="Cornejo O.E."/>
            <person name="Hulbert S.H."/>
            <person name="Chen X."/>
        </authorList>
    </citation>
    <scope>NUCLEOTIDE SEQUENCE [LARGE SCALE GENOMIC DNA]</scope>
    <source>
        <strain evidence="2">93-210</strain>
    </source>
</reference>
<reference evidence="1 2" key="3">
    <citation type="journal article" date="2022" name="Microbiol. Spectr.">
        <title>Folding features and dynamics of 3D genome architecture in plant fungal pathogens.</title>
        <authorList>
            <person name="Xia C."/>
        </authorList>
    </citation>
    <scope>NUCLEOTIDE SEQUENCE [LARGE SCALE GENOMIC DNA]</scope>
    <source>
        <strain evidence="1 2">93-210</strain>
    </source>
</reference>
<evidence type="ECO:0000313" key="2">
    <source>
        <dbReference type="Proteomes" id="UP001060170"/>
    </source>
</evidence>
<gene>
    <name evidence="1" type="ORF">MJO28_006133</name>
</gene>
<name>A0ACC0EI46_9BASI</name>
<evidence type="ECO:0000313" key="1">
    <source>
        <dbReference type="EMBL" id="KAI7953586.1"/>
    </source>
</evidence>
<reference evidence="2" key="2">
    <citation type="journal article" date="2018" name="Mol. Plant Microbe Interact.">
        <title>Genome sequence resources for the wheat stripe rust pathogen (Puccinia striiformis f. sp. tritici) and the barley stripe rust pathogen (Puccinia striiformis f. sp. hordei).</title>
        <authorList>
            <person name="Xia C."/>
            <person name="Wang M."/>
            <person name="Yin C."/>
            <person name="Cornejo O.E."/>
            <person name="Hulbert S.H."/>
            <person name="Chen X."/>
        </authorList>
    </citation>
    <scope>NUCLEOTIDE SEQUENCE [LARGE SCALE GENOMIC DNA]</scope>
    <source>
        <strain evidence="2">93-210</strain>
    </source>
</reference>
<proteinExistence type="predicted"/>
<comment type="caution">
    <text evidence="1">The sequence shown here is derived from an EMBL/GenBank/DDBJ whole genome shotgun (WGS) entry which is preliminary data.</text>
</comment>
<organism evidence="1 2">
    <name type="scientific">Puccinia striiformis f. sp. tritici</name>
    <dbReference type="NCBI Taxonomy" id="168172"/>
    <lineage>
        <taxon>Eukaryota</taxon>
        <taxon>Fungi</taxon>
        <taxon>Dikarya</taxon>
        <taxon>Basidiomycota</taxon>
        <taxon>Pucciniomycotina</taxon>
        <taxon>Pucciniomycetes</taxon>
        <taxon>Pucciniales</taxon>
        <taxon>Pucciniaceae</taxon>
        <taxon>Puccinia</taxon>
    </lineage>
</organism>
<accession>A0ACC0EI46</accession>
<keyword evidence="2" id="KW-1185">Reference proteome</keyword>
<dbReference type="Proteomes" id="UP001060170">
    <property type="component" value="Chromosome 6"/>
</dbReference>